<evidence type="ECO:0000313" key="12">
    <source>
        <dbReference type="EMBL" id="BBO36501.1"/>
    </source>
</evidence>
<evidence type="ECO:0000256" key="2">
    <source>
        <dbReference type="ARBA" id="ARBA00022600"/>
    </source>
</evidence>
<keyword evidence="2 9" id="KW-0321">Glycogen metabolism</keyword>
<dbReference type="RefSeq" id="WP_152101659.1">
    <property type="nucleotide sequence ID" value="NZ_AP021861.1"/>
</dbReference>
<comment type="function">
    <text evidence="9">Involved in the biosynthesis of ADP-glucose, a building block required for the elongation reactions to produce glycogen. Catalyzes the reaction between ATP and alpha-D-glucose 1-phosphate (G1P) to produce pyrophosphate and ADP-Glc.</text>
</comment>
<evidence type="ECO:0000256" key="3">
    <source>
        <dbReference type="ARBA" id="ARBA00022679"/>
    </source>
</evidence>
<protein>
    <recommendedName>
        <fullName evidence="9">Glucose-1-phosphate adenylyltransferase</fullName>
        <ecNumber evidence="9">2.7.7.27</ecNumber>
    </recommendedName>
    <alternativeName>
        <fullName evidence="9">ADP-glucose pyrophosphorylase</fullName>
        <shortName evidence="9">ADPGlc PPase</shortName>
    </alternativeName>
    <alternativeName>
        <fullName evidence="9">ADP-glucose synthase</fullName>
    </alternativeName>
</protein>
<dbReference type="CDD" id="cd04651">
    <property type="entry name" value="LbH_G1P_AT_C"/>
    <property type="match status" value="1"/>
</dbReference>
<dbReference type="EC" id="2.7.7.27" evidence="9"/>
<dbReference type="KEGG" id="lpav:PLANPX_6113"/>
<organism evidence="12 13">
    <name type="scientific">Lacipirellula parvula</name>
    <dbReference type="NCBI Taxonomy" id="2650471"/>
    <lineage>
        <taxon>Bacteria</taxon>
        <taxon>Pseudomonadati</taxon>
        <taxon>Planctomycetota</taxon>
        <taxon>Planctomycetia</taxon>
        <taxon>Pirellulales</taxon>
        <taxon>Lacipirellulaceae</taxon>
        <taxon>Lacipirellula</taxon>
    </lineage>
</organism>
<keyword evidence="3 9" id="KW-0808">Transferase</keyword>
<keyword evidence="13" id="KW-1185">Reference proteome</keyword>
<evidence type="ECO:0000256" key="1">
    <source>
        <dbReference type="ARBA" id="ARBA00010443"/>
    </source>
</evidence>
<dbReference type="InterPro" id="IPR011831">
    <property type="entry name" value="ADP-Glc_PPase"/>
</dbReference>
<evidence type="ECO:0000256" key="7">
    <source>
        <dbReference type="ARBA" id="ARBA00023056"/>
    </source>
</evidence>
<feature type="binding site" evidence="9">
    <location>
        <position position="98"/>
    </location>
    <ligand>
        <name>alpha-D-glucose 1-phosphate</name>
        <dbReference type="ChEBI" id="CHEBI:58601"/>
    </ligand>
</feature>
<keyword evidence="8 9" id="KW-0119">Carbohydrate metabolism</keyword>
<evidence type="ECO:0000256" key="8">
    <source>
        <dbReference type="ARBA" id="ARBA00023277"/>
    </source>
</evidence>
<sequence length="411" mass="45925">MKDVLAVVLAGGKGSRLEPLTRDRAKPAVPFGGIYRIIDFTLSNCLNSGIRKILVLTQYKAMSLARHVTNGWRHLLCRELGEFIDVVPPQQRIDEQWYQGTADAVYQNIYTLEQERPKYVVILAGDHIYKMDYSKMVAYHIENAADLTIGALRVTPKEAREFGVMEIDASRRIIGFEEKVPNPKTIPGDPDHCLASMGIYVFNAPFLFDQLCQDATLPESAHDFGRNIIPSIINTHKVMAFPFQDENSKQDAYWKDVGTLDAYYEANIELTAVDPLLNMYDYHWPVRTDQPNLPPPKFVFDENSGRRGEAHDSIVAAGTIIAGGHVTRSIIGPKSRVEERAEVTESILFSGVHIGKGAIIRRAIIDKNVFIPDGAQVGVDLEADRRRGFEVTEKGVVVIPTIDGSEALFSR</sequence>
<reference evidence="13" key="1">
    <citation type="submission" date="2019-10" db="EMBL/GenBank/DDBJ databases">
        <title>Lacipirellula parvula gen. nov., sp. nov., representing a lineage of planctomycetes widespread in freshwater anoxic habitats, and description of the family Lacipirellulaceae.</title>
        <authorList>
            <person name="Dedysh S.N."/>
            <person name="Kulichevskaya I.S."/>
            <person name="Beletsky A.V."/>
            <person name="Rakitin A.L."/>
            <person name="Mardanov A.V."/>
            <person name="Ivanova A.A."/>
            <person name="Saltykova V.X."/>
            <person name="Rijpstra W.I.C."/>
            <person name="Sinninghe Damste J.S."/>
            <person name="Ravin N.V."/>
        </authorList>
    </citation>
    <scope>NUCLEOTIDE SEQUENCE [LARGE SCALE GENOMIC DNA]</scope>
    <source>
        <strain evidence="13">PX69</strain>
    </source>
</reference>
<dbReference type="InterPro" id="IPR023049">
    <property type="entry name" value="GlgC_bac"/>
</dbReference>
<feature type="binding site" evidence="9">
    <location>
        <position position="196"/>
    </location>
    <ligand>
        <name>alpha-D-glucose 1-phosphate</name>
        <dbReference type="ChEBI" id="CHEBI:58601"/>
    </ligand>
</feature>
<dbReference type="AlphaFoldDB" id="A0A5K7XM58"/>
<feature type="binding site" evidence="9">
    <location>
        <begin position="178"/>
        <end position="179"/>
    </location>
    <ligand>
        <name>alpha-D-glucose 1-phosphate</name>
        <dbReference type="ChEBI" id="CHEBI:58601"/>
    </ligand>
</feature>
<comment type="subunit">
    <text evidence="9">Homotetramer.</text>
</comment>
<evidence type="ECO:0000259" key="11">
    <source>
        <dbReference type="Pfam" id="PF24894"/>
    </source>
</evidence>
<dbReference type="PROSITE" id="PS00809">
    <property type="entry name" value="ADP_GLC_PYROPHOSPH_2"/>
    <property type="match status" value="1"/>
</dbReference>
<dbReference type="GO" id="GO:0005524">
    <property type="term" value="F:ATP binding"/>
    <property type="evidence" value="ECO:0007669"/>
    <property type="project" value="UniProtKB-KW"/>
</dbReference>
<comment type="catalytic activity">
    <reaction evidence="9">
        <text>alpha-D-glucose 1-phosphate + ATP + H(+) = ADP-alpha-D-glucose + diphosphate</text>
        <dbReference type="Rhea" id="RHEA:12120"/>
        <dbReference type="ChEBI" id="CHEBI:15378"/>
        <dbReference type="ChEBI" id="CHEBI:30616"/>
        <dbReference type="ChEBI" id="CHEBI:33019"/>
        <dbReference type="ChEBI" id="CHEBI:57498"/>
        <dbReference type="ChEBI" id="CHEBI:58601"/>
        <dbReference type="EC" id="2.7.7.27"/>
    </reaction>
</comment>
<dbReference type="InterPro" id="IPR005836">
    <property type="entry name" value="ADP_Glu_pyroP_CS"/>
</dbReference>
<dbReference type="GO" id="GO:0008878">
    <property type="term" value="F:glucose-1-phosphate adenylyltransferase activity"/>
    <property type="evidence" value="ECO:0007669"/>
    <property type="project" value="UniProtKB-UniRule"/>
</dbReference>
<dbReference type="Proteomes" id="UP000326837">
    <property type="component" value="Chromosome"/>
</dbReference>
<evidence type="ECO:0000259" key="10">
    <source>
        <dbReference type="Pfam" id="PF00483"/>
    </source>
</evidence>
<dbReference type="NCBIfam" id="NF002023">
    <property type="entry name" value="PRK00844.1"/>
    <property type="match status" value="1"/>
</dbReference>
<evidence type="ECO:0000256" key="9">
    <source>
        <dbReference type="HAMAP-Rule" id="MF_00624"/>
    </source>
</evidence>
<dbReference type="PANTHER" id="PTHR43523:SF2">
    <property type="entry name" value="GLUCOSE-1-PHOSPHATE ADENYLYLTRANSFERASE"/>
    <property type="match status" value="1"/>
</dbReference>
<dbReference type="CDD" id="cd02508">
    <property type="entry name" value="ADP_Glucose_PP"/>
    <property type="match status" value="1"/>
</dbReference>
<feature type="site" description="Could play a key role in the communication between the regulatory and the substrate sites" evidence="9">
    <location>
        <position position="97"/>
    </location>
</feature>
<name>A0A5K7XM58_9BACT</name>
<gene>
    <name evidence="9" type="primary">glgC</name>
    <name evidence="12" type="ORF">PLANPX_6113</name>
</gene>
<keyword evidence="6 9" id="KW-0067">ATP-binding</keyword>
<feature type="domain" description="Nucleotidyl transferase" evidence="10">
    <location>
        <begin position="6"/>
        <end position="271"/>
    </location>
</feature>
<dbReference type="InterPro" id="IPR005835">
    <property type="entry name" value="NTP_transferase_dom"/>
</dbReference>
<dbReference type="Pfam" id="PF24894">
    <property type="entry name" value="Hexapep_GlmU"/>
    <property type="match status" value="1"/>
</dbReference>
<dbReference type="Pfam" id="PF00483">
    <property type="entry name" value="NTP_transferase"/>
    <property type="match status" value="1"/>
</dbReference>
<comment type="similarity">
    <text evidence="1 9">Belongs to the bacterial/plant glucose-1-phosphate adenylyltransferase family.</text>
</comment>
<evidence type="ECO:0000256" key="4">
    <source>
        <dbReference type="ARBA" id="ARBA00022695"/>
    </source>
</evidence>
<evidence type="ECO:0000256" key="5">
    <source>
        <dbReference type="ARBA" id="ARBA00022741"/>
    </source>
</evidence>
<dbReference type="InterPro" id="IPR056818">
    <property type="entry name" value="GlmU/GlgC-like_hexapep"/>
</dbReference>
<dbReference type="Gene3D" id="2.160.10.10">
    <property type="entry name" value="Hexapeptide repeat proteins"/>
    <property type="match status" value="1"/>
</dbReference>
<dbReference type="UniPathway" id="UPA00164"/>
<dbReference type="GO" id="GO:0005978">
    <property type="term" value="P:glycogen biosynthetic process"/>
    <property type="evidence" value="ECO:0007669"/>
    <property type="project" value="UniProtKB-UniRule"/>
</dbReference>
<keyword evidence="7 9" id="KW-0320">Glycogen biosynthesis</keyword>
<dbReference type="PROSITE" id="PS00810">
    <property type="entry name" value="ADP_GLC_PYROPHOSPH_3"/>
    <property type="match status" value="1"/>
</dbReference>
<proteinExistence type="inferred from homology"/>
<feature type="domain" description="Glucose-1-phosphate adenylyltransferase/Bifunctional protein GlmU-like C-terminal hexapeptide" evidence="11">
    <location>
        <begin position="294"/>
        <end position="399"/>
    </location>
</feature>
<accession>A0A5K7XM58</accession>
<comment type="pathway">
    <text evidence="9">Glycan biosynthesis; glycogen biosynthesis.</text>
</comment>
<keyword evidence="4 9" id="KW-0548">Nucleotidyltransferase</keyword>
<dbReference type="PANTHER" id="PTHR43523">
    <property type="entry name" value="GLUCOSE-1-PHOSPHATE ADENYLYLTRANSFERASE-RELATED"/>
    <property type="match status" value="1"/>
</dbReference>
<feature type="site" description="Could play a key role in the communication between the regulatory and the substrate sites" evidence="9">
    <location>
        <position position="58"/>
    </location>
</feature>
<evidence type="ECO:0000313" key="13">
    <source>
        <dbReference type="Proteomes" id="UP000326837"/>
    </source>
</evidence>
<dbReference type="InterPro" id="IPR011004">
    <property type="entry name" value="Trimer_LpxA-like_sf"/>
</dbReference>
<dbReference type="NCBIfam" id="NF001947">
    <property type="entry name" value="PRK00725.1"/>
    <property type="match status" value="1"/>
</dbReference>
<dbReference type="PROSITE" id="PS00808">
    <property type="entry name" value="ADP_GLC_PYROPHOSPH_1"/>
    <property type="match status" value="1"/>
</dbReference>
<dbReference type="InterPro" id="IPR029044">
    <property type="entry name" value="Nucleotide-diphossugar_trans"/>
</dbReference>
<dbReference type="Gene3D" id="3.90.550.10">
    <property type="entry name" value="Spore Coat Polysaccharide Biosynthesis Protein SpsA, Chain A"/>
    <property type="match status" value="1"/>
</dbReference>
<dbReference type="HAMAP" id="MF_00624">
    <property type="entry name" value="GlgC"/>
    <property type="match status" value="1"/>
</dbReference>
<evidence type="ECO:0000256" key="6">
    <source>
        <dbReference type="ARBA" id="ARBA00022840"/>
    </source>
</evidence>
<keyword evidence="5 9" id="KW-0547">Nucleotide-binding</keyword>
<dbReference type="SUPFAM" id="SSF51161">
    <property type="entry name" value="Trimeric LpxA-like enzymes"/>
    <property type="match status" value="1"/>
</dbReference>
<dbReference type="EMBL" id="AP021861">
    <property type="protein sequence ID" value="BBO36501.1"/>
    <property type="molecule type" value="Genomic_DNA"/>
</dbReference>
<feature type="binding site" evidence="9">
    <location>
        <position position="163"/>
    </location>
    <ligand>
        <name>alpha-D-glucose 1-phosphate</name>
        <dbReference type="ChEBI" id="CHEBI:58601"/>
    </ligand>
</feature>
<dbReference type="SUPFAM" id="SSF53448">
    <property type="entry name" value="Nucleotide-diphospho-sugar transferases"/>
    <property type="match status" value="1"/>
</dbReference>
<dbReference type="NCBIfam" id="TIGR02091">
    <property type="entry name" value="glgC"/>
    <property type="match status" value="1"/>
</dbReference>